<feature type="transmembrane region" description="Helical" evidence="4">
    <location>
        <begin position="219"/>
        <end position="239"/>
    </location>
</feature>
<feature type="transmembrane region" description="Helical" evidence="4">
    <location>
        <begin position="135"/>
        <end position="165"/>
    </location>
</feature>
<proteinExistence type="predicted"/>
<accession>A0AAN0NFS1</accession>
<evidence type="ECO:0000313" key="6">
    <source>
        <dbReference type="EMBL" id="WZU64501.1"/>
    </source>
</evidence>
<feature type="transmembrane region" description="Helical" evidence="4">
    <location>
        <begin position="37"/>
        <end position="57"/>
    </location>
</feature>
<feature type="transmembrane region" description="Helical" evidence="4">
    <location>
        <begin position="63"/>
        <end position="85"/>
    </location>
</feature>
<dbReference type="Proteomes" id="UP001451782">
    <property type="component" value="Chromosome"/>
</dbReference>
<evidence type="ECO:0000256" key="3">
    <source>
        <dbReference type="ARBA" id="ARBA00023163"/>
    </source>
</evidence>
<feature type="transmembrane region" description="Helical" evidence="4">
    <location>
        <begin position="186"/>
        <end position="207"/>
    </location>
</feature>
<dbReference type="InterPro" id="IPR018060">
    <property type="entry name" value="HTH_AraC"/>
</dbReference>
<name>A0AAN0NFS1_9RHOB</name>
<dbReference type="InterPro" id="IPR009057">
    <property type="entry name" value="Homeodomain-like_sf"/>
</dbReference>
<keyword evidence="4" id="KW-0812">Transmembrane</keyword>
<dbReference type="AlphaFoldDB" id="A0AAN0NFS1"/>
<reference evidence="6 7" key="1">
    <citation type="submission" date="2024-04" db="EMBL/GenBank/DDBJ databases">
        <title>Phylogenomic analyses of a clade within the roseobacter group suggest taxonomic reassignments of species of the genera Aestuariivita, Citreicella, Loktanella, Nautella, Pelagibaca, Ruegeria, Thalassobius, Thiobacimonas and Tropicibacter, and the proposal o.</title>
        <authorList>
            <person name="Jeon C.O."/>
        </authorList>
    </citation>
    <scope>NUCLEOTIDE SEQUENCE [LARGE SCALE GENOMIC DNA]</scope>
    <source>
        <strain evidence="6 7">G8-12</strain>
    </source>
</reference>
<gene>
    <name evidence="6" type="ORF">AABB28_04220</name>
</gene>
<dbReference type="GO" id="GO:0003700">
    <property type="term" value="F:DNA-binding transcription factor activity"/>
    <property type="evidence" value="ECO:0007669"/>
    <property type="project" value="InterPro"/>
</dbReference>
<dbReference type="PANTHER" id="PTHR43280">
    <property type="entry name" value="ARAC-FAMILY TRANSCRIPTIONAL REGULATOR"/>
    <property type="match status" value="1"/>
</dbReference>
<feature type="domain" description="HTH araC/xylS-type" evidence="5">
    <location>
        <begin position="270"/>
        <end position="375"/>
    </location>
</feature>
<keyword evidence="4" id="KW-0472">Membrane</keyword>
<dbReference type="Gene3D" id="1.10.10.60">
    <property type="entry name" value="Homeodomain-like"/>
    <property type="match status" value="1"/>
</dbReference>
<protein>
    <submittedName>
        <fullName evidence="6">AraC family transcriptional regulator</fullName>
    </submittedName>
</protein>
<evidence type="ECO:0000256" key="1">
    <source>
        <dbReference type="ARBA" id="ARBA00023015"/>
    </source>
</evidence>
<dbReference type="SUPFAM" id="SSF46689">
    <property type="entry name" value="Homeodomain-like"/>
    <property type="match status" value="1"/>
</dbReference>
<evidence type="ECO:0000256" key="2">
    <source>
        <dbReference type="ARBA" id="ARBA00023125"/>
    </source>
</evidence>
<dbReference type="EMBL" id="CP151762">
    <property type="protein sequence ID" value="WZU64501.1"/>
    <property type="molecule type" value="Genomic_DNA"/>
</dbReference>
<sequence length="381" mass="41965">MHTDGTIALSAACLGIALAGVMSALRSVQDRHARFYLMLVFGVFGGIVSTPLVFAFAPSMYGFYLPVVLVLLLVLSPAVFFYVSAKTTDLQPSTIRRRDIVLPVVGGMVMLGYWLQPAQAKTAMFIAGELPAGFAPATLVLSTFILIFCWVGSSCLYLFATLRRLRDYRSKLRSLYSNLDDRELRWLDWFVVSLVALWAATAFTFVADNTGFDQVVVKELIYVLTACLLLFVVAFASIAPPEAEIEGPAPSNDPSEPKYARSALTDAYAEQLARRIRSAMTQDALYLDPNLSLQKLSRHVGALPNQISQTLNEQIGSTFFDFIAHHRIEAAKPLIAKGLANSLTVSLDVGFNSRSTFYKAFKRETGMTPKGFREAAVRSKE</sequence>
<dbReference type="SMART" id="SM00342">
    <property type="entry name" value="HTH_ARAC"/>
    <property type="match status" value="1"/>
</dbReference>
<keyword evidence="3" id="KW-0804">Transcription</keyword>
<feature type="transmembrane region" description="Helical" evidence="4">
    <location>
        <begin position="6"/>
        <end position="25"/>
    </location>
</feature>
<keyword evidence="1" id="KW-0805">Transcription regulation</keyword>
<feature type="transmembrane region" description="Helical" evidence="4">
    <location>
        <begin position="97"/>
        <end position="115"/>
    </location>
</feature>
<organism evidence="6 7">
    <name type="scientific">Yoonia algicola</name>
    <dbReference type="NCBI Taxonomy" id="3137368"/>
    <lineage>
        <taxon>Bacteria</taxon>
        <taxon>Pseudomonadati</taxon>
        <taxon>Pseudomonadota</taxon>
        <taxon>Alphaproteobacteria</taxon>
        <taxon>Rhodobacterales</taxon>
        <taxon>Paracoccaceae</taxon>
        <taxon>Yoonia</taxon>
    </lineage>
</organism>
<dbReference type="PANTHER" id="PTHR43280:SF29">
    <property type="entry name" value="ARAC-FAMILY TRANSCRIPTIONAL REGULATOR"/>
    <property type="match status" value="1"/>
</dbReference>
<dbReference type="KEGG" id="yag:AABB28_04220"/>
<evidence type="ECO:0000256" key="4">
    <source>
        <dbReference type="SAM" id="Phobius"/>
    </source>
</evidence>
<evidence type="ECO:0000313" key="7">
    <source>
        <dbReference type="Proteomes" id="UP001451782"/>
    </source>
</evidence>
<keyword evidence="7" id="KW-1185">Reference proteome</keyword>
<dbReference type="GO" id="GO:0043565">
    <property type="term" value="F:sequence-specific DNA binding"/>
    <property type="evidence" value="ECO:0007669"/>
    <property type="project" value="InterPro"/>
</dbReference>
<dbReference type="Pfam" id="PF12833">
    <property type="entry name" value="HTH_18"/>
    <property type="match status" value="1"/>
</dbReference>
<dbReference type="RefSeq" id="WP_342070865.1">
    <property type="nucleotide sequence ID" value="NZ_CP151762.1"/>
</dbReference>
<keyword evidence="4" id="KW-1133">Transmembrane helix</keyword>
<evidence type="ECO:0000259" key="5">
    <source>
        <dbReference type="PROSITE" id="PS01124"/>
    </source>
</evidence>
<keyword evidence="2" id="KW-0238">DNA-binding</keyword>
<dbReference type="PROSITE" id="PS01124">
    <property type="entry name" value="HTH_ARAC_FAMILY_2"/>
    <property type="match status" value="1"/>
</dbReference>